<accession>C4GDT1</accession>
<keyword evidence="2" id="KW-1185">Reference proteome</keyword>
<comment type="caution">
    <text evidence="1">The sequence shown here is derived from an EMBL/GenBank/DDBJ whole genome shotgun (WGS) entry which is preliminary data.</text>
</comment>
<dbReference type="EMBL" id="ACIP02000007">
    <property type="protein sequence ID" value="EEP27561.1"/>
    <property type="molecule type" value="Genomic_DNA"/>
</dbReference>
<dbReference type="HOGENOM" id="CLU_3257835_0_0_9"/>
<evidence type="ECO:0000313" key="1">
    <source>
        <dbReference type="EMBL" id="EEP27561.1"/>
    </source>
</evidence>
<gene>
    <name evidence="1" type="ORF">GCWU000342_02256</name>
</gene>
<reference evidence="1" key="1">
    <citation type="submission" date="2009-04" db="EMBL/GenBank/DDBJ databases">
        <authorList>
            <person name="Weinstock G."/>
            <person name="Sodergren E."/>
            <person name="Clifton S."/>
            <person name="Fulton L."/>
            <person name="Fulton B."/>
            <person name="Courtney L."/>
            <person name="Fronick C."/>
            <person name="Harrison M."/>
            <person name="Strong C."/>
            <person name="Farmer C."/>
            <person name="Delahaunty K."/>
            <person name="Markovic C."/>
            <person name="Hall O."/>
            <person name="Minx P."/>
            <person name="Tomlinson C."/>
            <person name="Mitreva M."/>
            <person name="Nelson J."/>
            <person name="Hou S."/>
            <person name="Wollam A."/>
            <person name="Pepin K.H."/>
            <person name="Johnson M."/>
            <person name="Bhonagiri V."/>
            <person name="Nash W.E."/>
            <person name="Warren W."/>
            <person name="Chinwalla A."/>
            <person name="Mardis E.R."/>
            <person name="Wilson R.K."/>
        </authorList>
    </citation>
    <scope>NUCLEOTIDE SEQUENCE [LARGE SCALE GENOMIC DNA]</scope>
    <source>
        <strain evidence="1">DSM 14600</strain>
    </source>
</reference>
<evidence type="ECO:0000313" key="2">
    <source>
        <dbReference type="Proteomes" id="UP000003494"/>
    </source>
</evidence>
<dbReference type="Proteomes" id="UP000003494">
    <property type="component" value="Unassembled WGS sequence"/>
</dbReference>
<name>C4GDT1_9FIRM</name>
<organism evidence="1 2">
    <name type="scientific">Shuttleworthella satelles DSM 14600</name>
    <dbReference type="NCBI Taxonomy" id="626523"/>
    <lineage>
        <taxon>Bacteria</taxon>
        <taxon>Bacillati</taxon>
        <taxon>Bacillota</taxon>
        <taxon>Clostridia</taxon>
        <taxon>Lachnospirales</taxon>
        <taxon>Lachnospiraceae</taxon>
        <taxon>Shuttleworthella</taxon>
    </lineage>
</organism>
<protein>
    <submittedName>
        <fullName evidence="1">Uncharacterized protein</fullName>
    </submittedName>
</protein>
<sequence length="42" mass="4493">MITSCGSSGRRSPPTNSLVKTANRFPSICRHPLVIKLPSGLL</sequence>
<proteinExistence type="predicted"/>
<dbReference type="AlphaFoldDB" id="C4GDT1"/>